<dbReference type="Gene3D" id="1.10.287.1120">
    <property type="entry name" value="Bipartite methylase S protein"/>
    <property type="match status" value="1"/>
</dbReference>
<organism evidence="1 2">
    <name type="scientific">Vibrio paucivorans</name>
    <dbReference type="NCBI Taxonomy" id="2829489"/>
    <lineage>
        <taxon>Bacteria</taxon>
        <taxon>Pseudomonadati</taxon>
        <taxon>Pseudomonadota</taxon>
        <taxon>Gammaproteobacteria</taxon>
        <taxon>Vibrionales</taxon>
        <taxon>Vibrionaceae</taxon>
        <taxon>Vibrio</taxon>
    </lineage>
</organism>
<keyword evidence="1" id="KW-0540">Nuclease</keyword>
<dbReference type="Proteomes" id="UP001155586">
    <property type="component" value="Unassembled WGS sequence"/>
</dbReference>
<dbReference type="GO" id="GO:0004519">
    <property type="term" value="F:endonuclease activity"/>
    <property type="evidence" value="ECO:0007669"/>
    <property type="project" value="UniProtKB-KW"/>
</dbReference>
<accession>A0A9X3CHQ0</accession>
<keyword evidence="1" id="KW-0255">Endonuclease</keyword>
<evidence type="ECO:0000313" key="2">
    <source>
        <dbReference type="Proteomes" id="UP001155586"/>
    </source>
</evidence>
<dbReference type="EMBL" id="JAKRRX010000180">
    <property type="protein sequence ID" value="MCW8336108.1"/>
    <property type="molecule type" value="Genomic_DNA"/>
</dbReference>
<gene>
    <name evidence="1" type="ORF">MD483_20055</name>
</gene>
<name>A0A9X3CHQ0_9VIBR</name>
<comment type="caution">
    <text evidence="1">The sequence shown here is derived from an EMBL/GenBank/DDBJ whole genome shotgun (WGS) entry which is preliminary data.</text>
</comment>
<reference evidence="1" key="1">
    <citation type="submission" date="2022-02" db="EMBL/GenBank/DDBJ databases">
        <title>Vibrio sp. nov., a new bacterium isolated from Bohai sea, China.</title>
        <authorList>
            <person name="Yuan Y."/>
        </authorList>
    </citation>
    <scope>NUCLEOTIDE SEQUENCE</scope>
    <source>
        <strain evidence="1">DBSS07</strain>
    </source>
</reference>
<dbReference type="AlphaFoldDB" id="A0A9X3CHQ0"/>
<protein>
    <submittedName>
        <fullName evidence="1">Restriction endonuclease subunit S</fullName>
    </submittedName>
</protein>
<dbReference type="SUPFAM" id="SSF116734">
    <property type="entry name" value="DNA methylase specificity domain"/>
    <property type="match status" value="1"/>
</dbReference>
<proteinExistence type="predicted"/>
<keyword evidence="1" id="KW-0378">Hydrolase</keyword>
<evidence type="ECO:0000313" key="1">
    <source>
        <dbReference type="EMBL" id="MCW8336108.1"/>
    </source>
</evidence>
<sequence length="82" mass="9078">KLANQSIISSSLIINAHFAFPTLEEQMQVVDFLDTQLKKYDALVEKAISSIELMKERKTALISAAVTGKIDVRDWDAQGVQG</sequence>
<keyword evidence="2" id="KW-1185">Reference proteome</keyword>
<feature type="non-terminal residue" evidence="1">
    <location>
        <position position="1"/>
    </location>
</feature>